<protein>
    <recommendedName>
        <fullName evidence="3">PhoH-like protein</fullName>
    </recommendedName>
</protein>
<dbReference type="AlphaFoldDB" id="A0A251XDX4"/>
<dbReference type="Proteomes" id="UP000195062">
    <property type="component" value="Unassembled WGS sequence"/>
</dbReference>
<evidence type="ECO:0000313" key="1">
    <source>
        <dbReference type="EMBL" id="OUD99843.1"/>
    </source>
</evidence>
<keyword evidence="2" id="KW-1185">Reference proteome</keyword>
<proteinExistence type="predicted"/>
<organism evidence="1 2">
    <name type="scientific">Clavibacter michiganensis subsp. michiganensis</name>
    <dbReference type="NCBI Taxonomy" id="33013"/>
    <lineage>
        <taxon>Bacteria</taxon>
        <taxon>Bacillati</taxon>
        <taxon>Actinomycetota</taxon>
        <taxon>Actinomycetes</taxon>
        <taxon>Micrococcales</taxon>
        <taxon>Microbacteriaceae</taxon>
        <taxon>Clavibacter</taxon>
    </lineage>
</organism>
<evidence type="ECO:0008006" key="3">
    <source>
        <dbReference type="Google" id="ProtNLM"/>
    </source>
</evidence>
<accession>A0A251XDX4</accession>
<comment type="caution">
    <text evidence="1">The sequence shown here is derived from an EMBL/GenBank/DDBJ whole genome shotgun (WGS) entry which is preliminary data.</text>
</comment>
<dbReference type="EMBL" id="MDHH01000010">
    <property type="protein sequence ID" value="OUD99843.1"/>
    <property type="molecule type" value="Genomic_DNA"/>
</dbReference>
<name>A0A251XDX4_CLAMM</name>
<gene>
    <name evidence="1" type="ORF">CMMCAS07_20425</name>
</gene>
<reference evidence="1 2" key="1">
    <citation type="submission" date="2016-08" db="EMBL/GenBank/DDBJ databases">
        <title>Genome sequence of Clavibacter michiganensis subsp. michiganensis strain CASJ007.</title>
        <authorList>
            <person name="Thapa S.P."/>
            <person name="Coaker G."/>
        </authorList>
    </citation>
    <scope>NUCLEOTIDE SEQUENCE [LARGE SCALE GENOMIC DNA]</scope>
    <source>
        <strain evidence="1">CASJ007</strain>
    </source>
</reference>
<sequence length="52" mass="6021">MHDIHFSRLTSDDVVRHTLVGRIVDAYTRYDAERQAADHLRAERRTAPGSTR</sequence>
<evidence type="ECO:0000313" key="2">
    <source>
        <dbReference type="Proteomes" id="UP000195062"/>
    </source>
</evidence>